<accession>A0A2W7PFJ7</accession>
<evidence type="ECO:0000256" key="1">
    <source>
        <dbReference type="ARBA" id="ARBA00022679"/>
    </source>
</evidence>
<dbReference type="Gene3D" id="3.30.1540.10">
    <property type="entry name" value="formyl-coa transferase, domain 3"/>
    <property type="match status" value="2"/>
</dbReference>
<reference evidence="2" key="1">
    <citation type="submission" date="2018-06" db="EMBL/GenBank/DDBJ databases">
        <title>Genomic Encyclopedia of Type Strains, Phase IV (KMG-V): Genome sequencing to study the core and pangenomes of soil and plant-associated prokaryotes.</title>
        <authorList>
            <person name="Whitman W."/>
        </authorList>
    </citation>
    <scope>NUCLEOTIDE SEQUENCE [LARGE SCALE GENOMIC DNA]</scope>
    <source>
        <strain evidence="2">MLR2-44</strain>
    </source>
</reference>
<dbReference type="PANTHER" id="PTHR48207">
    <property type="entry name" value="SUCCINATE--HYDROXYMETHYLGLUTARATE COA-TRANSFERASE"/>
    <property type="match status" value="1"/>
</dbReference>
<dbReference type="InterPro" id="IPR023606">
    <property type="entry name" value="CoA-Trfase_III_dom_1_sf"/>
</dbReference>
<evidence type="ECO:0000313" key="3">
    <source>
        <dbReference type="Proteomes" id="UP000249638"/>
    </source>
</evidence>
<dbReference type="InterPro" id="IPR003673">
    <property type="entry name" value="CoA-Trfase_fam_III"/>
</dbReference>
<gene>
    <name evidence="2" type="ORF">C7416_101477</name>
</gene>
<dbReference type="PANTHER" id="PTHR48207:SF3">
    <property type="entry name" value="SUCCINATE--HYDROXYMETHYLGLUTARATE COA-TRANSFERASE"/>
    <property type="match status" value="1"/>
</dbReference>
<dbReference type="InterPro" id="IPR050483">
    <property type="entry name" value="CoA-transferase_III_domain"/>
</dbReference>
<comment type="caution">
    <text evidence="2">The sequence shown here is derived from an EMBL/GenBank/DDBJ whole genome shotgun (WGS) entry which is preliminary data.</text>
</comment>
<dbReference type="AlphaFoldDB" id="A0A2W7PFJ7"/>
<dbReference type="Gene3D" id="3.40.50.10540">
    <property type="entry name" value="Crotonobetainyl-coa:carnitine coa-transferase, domain 1"/>
    <property type="match status" value="2"/>
</dbReference>
<dbReference type="EMBL" id="QKZN01000001">
    <property type="protein sequence ID" value="PZX34193.1"/>
    <property type="molecule type" value="Genomic_DNA"/>
</dbReference>
<proteinExistence type="predicted"/>
<dbReference type="GO" id="GO:0008410">
    <property type="term" value="F:CoA-transferase activity"/>
    <property type="evidence" value="ECO:0007669"/>
    <property type="project" value="TreeGrafter"/>
</dbReference>
<name>A0A2W7PFJ7_9BURK</name>
<dbReference type="Proteomes" id="UP000249638">
    <property type="component" value="Unassembled WGS sequence"/>
</dbReference>
<keyword evidence="3" id="KW-1185">Reference proteome</keyword>
<dbReference type="SUPFAM" id="SSF89796">
    <property type="entry name" value="CoA-transferase family III (CaiB/BaiF)"/>
    <property type="match status" value="2"/>
</dbReference>
<dbReference type="InterPro" id="IPR044855">
    <property type="entry name" value="CoA-Trfase_III_dom3_sf"/>
</dbReference>
<organism evidence="2 3">
    <name type="scientific">Cupriavidus phytorum</name>
    <dbReference type="NCBI Taxonomy" id="3024399"/>
    <lineage>
        <taxon>Bacteria</taxon>
        <taxon>Pseudomonadati</taxon>
        <taxon>Pseudomonadota</taxon>
        <taxon>Betaproteobacteria</taxon>
        <taxon>Burkholderiales</taxon>
        <taxon>Burkholderiaceae</taxon>
        <taxon>Cupriavidus</taxon>
    </lineage>
</organism>
<keyword evidence="1" id="KW-0808">Transferase</keyword>
<dbReference type="Pfam" id="PF02515">
    <property type="entry name" value="CoA_transf_3"/>
    <property type="match status" value="2"/>
</dbReference>
<protein>
    <submittedName>
        <fullName evidence="2">Crotonobetainyl-CoA:carnitine CoA-transferase CaiB-like acyl-CoA transferase</fullName>
    </submittedName>
</protein>
<evidence type="ECO:0000313" key="2">
    <source>
        <dbReference type="EMBL" id="PZX34193.1"/>
    </source>
</evidence>
<sequence>MIKHGFDPAQLALGGLRVLEVGSGPALAYAGKLFADFGAEVIKVESPAGDAWRRMPPLVSAPDAGQAESALFAWLNTNKRSVTADDRDVEDAAWLAQLALTCDVVLDARALSAGPGILGTPVWHPVADTTPGHEPIEVALTWFGENGPYSHYAGGEAVCRALAGAVHGSGPAEGPPHMPHDVQSAIVVGLSAFSAAVAALIGSGQGSRRYVLSAHEAIFGVVEMEAGMVQDQRHPLQRLGVNRFCGTHPAGIYQTAEGWIGIFTHTLPQWKGLCEAIGRPDLGDDPSYASGPERMERADEIDALLMPAFLTRTARQWFEILGDKKHPAVIVPTMETLLGQAVHRQRGAFVPVGVGGAWFEGPVVPLRLDAAGPLPGGNAPAKGAHDLHYRTAGLDHHPRLTLSRTAGERLPLQGIRVVDLTMGWAGPLAARTLADFGAEIIKVESTGYPDWWRGANFTEAFYRDRLYEKNSNFNLMNRNKLGITLDLTRPEGRQLLLQLVESADAVIENYSAEVLPKLGLDYAALRARNQRLVMLSMPAFGLGNAWSNTRAYGGTLEQASGLPLYTGHPDGPPAMTSYAYGDPIGGLNGGAAILLALFAQQATGQGRHINLSQVEAMLPMAAPFLLEQSVTGAVSPRQGNRHPMHSPHGCFRCAGDDAWIVLTVTDADWPALCRAIGRADLAADPGLAQAPGRRAQEGRIEQAIKSWCVVRDAEAAMQQLQQAGIAAGVVRPMSQVLQDPHLRARGFWREVERAHIGTYTSSTAWFRIGPDPVPIRHVAPTLGEHTEAVLRRVLGLSADRIASLERHGVIGTVAKPKQAKPMA</sequence>